<keyword evidence="2" id="KW-0288">FMN</keyword>
<keyword evidence="1" id="KW-0285">Flavoprotein</keyword>
<gene>
    <name evidence="5" type="ORF">KOI35_17995</name>
</gene>
<organism evidence="5 6">
    <name type="scientific">Paractinoplanes bogorensis</name>
    <dbReference type="NCBI Taxonomy" id="1610840"/>
    <lineage>
        <taxon>Bacteria</taxon>
        <taxon>Bacillati</taxon>
        <taxon>Actinomycetota</taxon>
        <taxon>Actinomycetes</taxon>
        <taxon>Micromonosporales</taxon>
        <taxon>Micromonosporaceae</taxon>
        <taxon>Paractinoplanes</taxon>
    </lineage>
</organism>
<dbReference type="Pfam" id="PF00881">
    <property type="entry name" value="Nitroreductase"/>
    <property type="match status" value="1"/>
</dbReference>
<comment type="caution">
    <text evidence="5">The sequence shown here is derived from an EMBL/GenBank/DDBJ whole genome shotgun (WGS) entry which is preliminary data.</text>
</comment>
<dbReference type="InterPro" id="IPR050627">
    <property type="entry name" value="Nitroreductase/BluB"/>
</dbReference>
<evidence type="ECO:0000256" key="1">
    <source>
        <dbReference type="ARBA" id="ARBA00022630"/>
    </source>
</evidence>
<reference evidence="5 6" key="1">
    <citation type="submission" date="2021-06" db="EMBL/GenBank/DDBJ databases">
        <title>Actinoplanes lichenicola sp. nov., and Actinoplanes ovalisporus sp. nov., isolated from lichen in Thailand.</title>
        <authorList>
            <person name="Saeng-In P."/>
            <person name="Kanchanasin P."/>
            <person name="Yuki M."/>
            <person name="Kudo T."/>
            <person name="Ohkuma M."/>
            <person name="Phongsopitanun W."/>
            <person name="Tanasupawat S."/>
        </authorList>
    </citation>
    <scope>NUCLEOTIDE SEQUENCE [LARGE SCALE GENOMIC DNA]</scope>
    <source>
        <strain evidence="5 6">NBRC 110975</strain>
    </source>
</reference>
<protein>
    <submittedName>
        <fullName evidence="5">Nitroreductase family protein</fullName>
    </submittedName>
</protein>
<proteinExistence type="predicted"/>
<dbReference type="RefSeq" id="WP_215788610.1">
    <property type="nucleotide sequence ID" value="NZ_JAHKKG010000005.1"/>
</dbReference>
<dbReference type="EMBL" id="JAHKKG010000005">
    <property type="protein sequence ID" value="MBU2665402.1"/>
    <property type="molecule type" value="Genomic_DNA"/>
</dbReference>
<dbReference type="PANTHER" id="PTHR23026">
    <property type="entry name" value="NADPH NITROREDUCTASE"/>
    <property type="match status" value="1"/>
</dbReference>
<name>A0ABS5YPL2_9ACTN</name>
<evidence type="ECO:0000256" key="2">
    <source>
        <dbReference type="ARBA" id="ARBA00022643"/>
    </source>
</evidence>
<feature type="domain" description="Nitroreductase" evidence="4">
    <location>
        <begin position="21"/>
        <end position="187"/>
    </location>
</feature>
<dbReference type="Gene3D" id="3.40.109.10">
    <property type="entry name" value="NADH Oxidase"/>
    <property type="match status" value="1"/>
</dbReference>
<dbReference type="InterPro" id="IPR029479">
    <property type="entry name" value="Nitroreductase"/>
</dbReference>
<accession>A0ABS5YPL2</accession>
<evidence type="ECO:0000313" key="5">
    <source>
        <dbReference type="EMBL" id="MBU2665402.1"/>
    </source>
</evidence>
<evidence type="ECO:0000259" key="4">
    <source>
        <dbReference type="Pfam" id="PF00881"/>
    </source>
</evidence>
<dbReference type="Proteomes" id="UP001519654">
    <property type="component" value="Unassembled WGS sequence"/>
</dbReference>
<dbReference type="SUPFAM" id="SSF55469">
    <property type="entry name" value="FMN-dependent nitroreductase-like"/>
    <property type="match status" value="1"/>
</dbReference>
<dbReference type="InterPro" id="IPR000415">
    <property type="entry name" value="Nitroreductase-like"/>
</dbReference>
<evidence type="ECO:0000313" key="6">
    <source>
        <dbReference type="Proteomes" id="UP001519654"/>
    </source>
</evidence>
<keyword evidence="6" id="KW-1185">Reference proteome</keyword>
<sequence length="211" mass="23447">MSTEDPRSLPLLEALHSTPARRYLSTRPIEDDVVTAILDAAVRGPSGGNSQQWAWIVVRDAEVKRQIAEWYREGWEKNYGSRREQILNADDPQGMSAASFRAADHLAAHLEEAPVWIFPVLIGARKSANPRLGSSIYGAVQQLMLAARAYGIGSTLTTLYAGHEDGVRELLGLPDNALTMALIPLGYPERGKWSQPKRRPLSEVVFHERYS</sequence>
<dbReference type="PANTHER" id="PTHR23026:SF90">
    <property type="entry name" value="IODOTYROSINE DEIODINASE 1"/>
    <property type="match status" value="1"/>
</dbReference>
<evidence type="ECO:0000256" key="3">
    <source>
        <dbReference type="ARBA" id="ARBA00023002"/>
    </source>
</evidence>
<keyword evidence="3" id="KW-0560">Oxidoreductase</keyword>